<comment type="caution">
    <text evidence="8">The sequence shown here is derived from an EMBL/GenBank/DDBJ whole genome shotgun (WGS) entry which is preliminary data.</text>
</comment>
<evidence type="ECO:0000256" key="6">
    <source>
        <dbReference type="SAM" id="MobiDB-lite"/>
    </source>
</evidence>
<dbReference type="Gene3D" id="3.90.76.10">
    <property type="entry name" value="Dipeptide-binding Protein, Domain 1"/>
    <property type="match status" value="1"/>
</dbReference>
<feature type="compositionally biased region" description="Low complexity" evidence="6">
    <location>
        <begin position="50"/>
        <end position="59"/>
    </location>
</feature>
<dbReference type="InterPro" id="IPR039424">
    <property type="entry name" value="SBP_5"/>
</dbReference>
<gene>
    <name evidence="8" type="ORF">EDM56_26380</name>
</gene>
<dbReference type="Proteomes" id="UP000271031">
    <property type="component" value="Unassembled WGS sequence"/>
</dbReference>
<dbReference type="GO" id="GO:1904680">
    <property type="term" value="F:peptide transmembrane transporter activity"/>
    <property type="evidence" value="ECO:0007669"/>
    <property type="project" value="TreeGrafter"/>
</dbReference>
<reference evidence="8 9" key="1">
    <citation type="submission" date="2018-10" db="EMBL/GenBank/DDBJ databases">
        <title>Phylogenomics of Brevibacillus.</title>
        <authorList>
            <person name="Dunlap C."/>
        </authorList>
    </citation>
    <scope>NUCLEOTIDE SEQUENCE [LARGE SCALE GENOMIC DNA]</scope>
    <source>
        <strain evidence="8 9">JCM 15716</strain>
    </source>
</reference>
<keyword evidence="4" id="KW-0732">Signal</keyword>
<protein>
    <submittedName>
        <fullName evidence="8">Peptide ABC transporter substrate-binding protein</fullName>
    </submittedName>
</protein>
<proteinExistence type="inferred from homology"/>
<evidence type="ECO:0000259" key="7">
    <source>
        <dbReference type="Pfam" id="PF00496"/>
    </source>
</evidence>
<dbReference type="FunFam" id="3.90.76.10:FF:000001">
    <property type="entry name" value="Oligopeptide ABC transporter substrate-binding protein"/>
    <property type="match status" value="1"/>
</dbReference>
<sequence>MRGVFTGITRSCGKHASKAFVILALAAGTALTGCSTGEQAKPAEPPAAPQQPSVPAEQASGQKVLHMNLHSEPPTMDPGLAEDVPSMAMSMATFDGLTRVSKDTGKPELSAAESYTVSDDKLTYTFKIREAEWSNGDPVTAHDFEFAWKRALDPKTASNYAAILFYIKNGEKFNRGEVGADQVGVKALDDKTLEVKLEKPTPYFLELTAITTYFPIDEKVASANPKWANTPQTHVGNGPFKLDTWDQKKEIVFVKNDKYWDKEKVKLDKIDFSRVEDENTELSMFDQGDLDWAGAPLSTLPSDAVQSLRDTGKLVVQPVAGIYMYEFNTSQPPFNNANIRKALSYAIDRKLIIDNITQTSQPQALGFVPSTMTLKPDGYFKDNDVETAKKLLAEGMKELGISKLPDITLSFNTYEVHKKIAEAIQDQWKKNLGVTVKLESKEWKVYIEELHQGKYQIGRMGLLADFNDPVTFLEKLKEKDSPMNSTLWENPRYKELLDKAAYESDSEKRKQILVDAENLLMDEMPIMPIYFDTQAWVKADKVQNVFVDGIGNIDFKWATVQ</sequence>
<name>A0A3M8D287_9BACL</name>
<feature type="region of interest" description="Disordered" evidence="6">
    <location>
        <begin position="35"/>
        <end position="60"/>
    </location>
</feature>
<dbReference type="Pfam" id="PF00496">
    <property type="entry name" value="SBP_bac_5"/>
    <property type="match status" value="1"/>
</dbReference>
<dbReference type="OrthoDB" id="9801912at2"/>
<dbReference type="PIRSF" id="PIRSF002741">
    <property type="entry name" value="MppA"/>
    <property type="match status" value="1"/>
</dbReference>
<accession>A0A3M8D287</accession>
<dbReference type="Gene3D" id="3.10.105.10">
    <property type="entry name" value="Dipeptide-binding Protein, Domain 3"/>
    <property type="match status" value="1"/>
</dbReference>
<dbReference type="PANTHER" id="PTHR30290">
    <property type="entry name" value="PERIPLASMIC BINDING COMPONENT OF ABC TRANSPORTER"/>
    <property type="match status" value="1"/>
</dbReference>
<keyword evidence="5" id="KW-0571">Peptide transport</keyword>
<comment type="subcellular location">
    <subcellularLocation>
        <location evidence="1">Cell envelope</location>
    </subcellularLocation>
</comment>
<dbReference type="CDD" id="cd08504">
    <property type="entry name" value="PBP2_OppA"/>
    <property type="match status" value="1"/>
</dbReference>
<dbReference type="GO" id="GO:0015833">
    <property type="term" value="P:peptide transport"/>
    <property type="evidence" value="ECO:0007669"/>
    <property type="project" value="UniProtKB-KW"/>
</dbReference>
<dbReference type="InterPro" id="IPR030678">
    <property type="entry name" value="Peptide/Ni-bd"/>
</dbReference>
<evidence type="ECO:0000256" key="5">
    <source>
        <dbReference type="ARBA" id="ARBA00022856"/>
    </source>
</evidence>
<dbReference type="GO" id="GO:0030288">
    <property type="term" value="C:outer membrane-bounded periplasmic space"/>
    <property type="evidence" value="ECO:0007669"/>
    <property type="project" value="UniProtKB-ARBA"/>
</dbReference>
<keyword evidence="5" id="KW-0653">Protein transport</keyword>
<dbReference type="GO" id="GO:0043190">
    <property type="term" value="C:ATP-binding cassette (ABC) transporter complex"/>
    <property type="evidence" value="ECO:0007669"/>
    <property type="project" value="InterPro"/>
</dbReference>
<dbReference type="AlphaFoldDB" id="A0A3M8D287"/>
<dbReference type="RefSeq" id="WP_122920986.1">
    <property type="nucleotide sequence ID" value="NZ_RHHQ01000023.1"/>
</dbReference>
<evidence type="ECO:0000256" key="4">
    <source>
        <dbReference type="ARBA" id="ARBA00022729"/>
    </source>
</evidence>
<dbReference type="SUPFAM" id="SSF53850">
    <property type="entry name" value="Periplasmic binding protein-like II"/>
    <property type="match status" value="1"/>
</dbReference>
<evidence type="ECO:0000256" key="1">
    <source>
        <dbReference type="ARBA" id="ARBA00004196"/>
    </source>
</evidence>
<evidence type="ECO:0000313" key="8">
    <source>
        <dbReference type="EMBL" id="RNB81305.1"/>
    </source>
</evidence>
<feature type="domain" description="Solute-binding protein family 5" evidence="7">
    <location>
        <begin position="108"/>
        <end position="477"/>
    </location>
</feature>
<organism evidence="8 9">
    <name type="scientific">Brevibacillus fluminis</name>
    <dbReference type="NCBI Taxonomy" id="511487"/>
    <lineage>
        <taxon>Bacteria</taxon>
        <taxon>Bacillati</taxon>
        <taxon>Bacillota</taxon>
        <taxon>Bacilli</taxon>
        <taxon>Bacillales</taxon>
        <taxon>Paenibacillaceae</taxon>
        <taxon>Brevibacillus</taxon>
    </lineage>
</organism>
<dbReference type="EMBL" id="RHHQ01000023">
    <property type="protein sequence ID" value="RNB81305.1"/>
    <property type="molecule type" value="Genomic_DNA"/>
</dbReference>
<keyword evidence="9" id="KW-1185">Reference proteome</keyword>
<dbReference type="FunFam" id="3.10.105.10:FF:000001">
    <property type="entry name" value="Oligopeptide ABC transporter, oligopeptide-binding protein"/>
    <property type="match status" value="1"/>
</dbReference>
<evidence type="ECO:0000256" key="3">
    <source>
        <dbReference type="ARBA" id="ARBA00022448"/>
    </source>
</evidence>
<dbReference type="InterPro" id="IPR000914">
    <property type="entry name" value="SBP_5_dom"/>
</dbReference>
<keyword evidence="3" id="KW-0813">Transport</keyword>
<evidence type="ECO:0000256" key="2">
    <source>
        <dbReference type="ARBA" id="ARBA00005695"/>
    </source>
</evidence>
<dbReference type="PROSITE" id="PS51257">
    <property type="entry name" value="PROKAR_LIPOPROTEIN"/>
    <property type="match status" value="1"/>
</dbReference>
<dbReference type="Gene3D" id="3.40.190.10">
    <property type="entry name" value="Periplasmic binding protein-like II"/>
    <property type="match status" value="1"/>
</dbReference>
<comment type="similarity">
    <text evidence="2">Belongs to the bacterial solute-binding protein 5 family.</text>
</comment>
<dbReference type="PANTHER" id="PTHR30290:SF79">
    <property type="entry name" value="DIPEPTIDE-BINDING PROTEIN DPPE"/>
    <property type="match status" value="1"/>
</dbReference>
<evidence type="ECO:0000313" key="9">
    <source>
        <dbReference type="Proteomes" id="UP000271031"/>
    </source>
</evidence>